<evidence type="ECO:0000313" key="2">
    <source>
        <dbReference type="EMBL" id="ADQ17167.1"/>
    </source>
</evidence>
<dbReference type="InterPro" id="IPR024775">
    <property type="entry name" value="DinB-like"/>
</dbReference>
<dbReference type="Gene3D" id="1.20.120.450">
    <property type="entry name" value="dinb family like domain"/>
    <property type="match status" value="1"/>
</dbReference>
<feature type="domain" description="DinB-like" evidence="1">
    <location>
        <begin position="40"/>
        <end position="167"/>
    </location>
</feature>
<dbReference type="eggNOG" id="COG2318">
    <property type="taxonomic scope" value="Bacteria"/>
</dbReference>
<organism evidence="2 3">
    <name type="scientific">Leadbetterella byssophila (strain DSM 17132 / JCM 16389 / KACC 11308 / NBRC 106382 / 4M15)</name>
    <dbReference type="NCBI Taxonomy" id="649349"/>
    <lineage>
        <taxon>Bacteria</taxon>
        <taxon>Pseudomonadati</taxon>
        <taxon>Bacteroidota</taxon>
        <taxon>Cytophagia</taxon>
        <taxon>Cytophagales</taxon>
        <taxon>Leadbetterellaceae</taxon>
        <taxon>Leadbetterella</taxon>
    </lineage>
</organism>
<dbReference type="EMBL" id="CP002305">
    <property type="protein sequence ID" value="ADQ17167.1"/>
    <property type="molecule type" value="Genomic_DNA"/>
</dbReference>
<keyword evidence="3" id="KW-1185">Reference proteome</keyword>
<sequence>MKVTRKSAIKTLGLIGFSANVLGNNKEEFSAFREEFKVAWRSSRKYTLELYNQMPEKLMDYKYTPESFSWRTQFVHCIIFNAAQLAMRCEIHDPFDERTLKAGHWKSRKKKQLEADLHEFYDWVEKTVDTLPDEKLKEMTSFGSEDIPVWRLFYALENHIIHHRGQAVCYLRLNGITPIGYVGW</sequence>
<dbReference type="Proteomes" id="UP000007435">
    <property type="component" value="Chromosome"/>
</dbReference>
<dbReference type="OrthoDB" id="119432at2"/>
<gene>
    <name evidence="2" type="ordered locus">Lbys_1453</name>
</gene>
<dbReference type="STRING" id="649349.Lbys_1453"/>
<dbReference type="InterPro" id="IPR034660">
    <property type="entry name" value="DinB/YfiT-like"/>
</dbReference>
<dbReference type="RefSeq" id="WP_013408216.1">
    <property type="nucleotide sequence ID" value="NC_014655.1"/>
</dbReference>
<reference evidence="2 3" key="2">
    <citation type="journal article" date="2011" name="Stand. Genomic Sci.">
        <title>Complete genome sequence of Leadbetterella byssophila type strain (4M15).</title>
        <authorList>
            <person name="Abt B."/>
            <person name="Teshima H."/>
            <person name="Lucas S."/>
            <person name="Lapidus A."/>
            <person name="Del Rio T.G."/>
            <person name="Nolan M."/>
            <person name="Tice H."/>
            <person name="Cheng J.F."/>
            <person name="Pitluck S."/>
            <person name="Liolios K."/>
            <person name="Pagani I."/>
            <person name="Ivanova N."/>
            <person name="Mavromatis K."/>
            <person name="Pati A."/>
            <person name="Tapia R."/>
            <person name="Han C."/>
            <person name="Goodwin L."/>
            <person name="Chen A."/>
            <person name="Palaniappan K."/>
            <person name="Land M."/>
            <person name="Hauser L."/>
            <person name="Chang Y.J."/>
            <person name="Jeffries C.D."/>
            <person name="Rohde M."/>
            <person name="Goker M."/>
            <person name="Tindall B.J."/>
            <person name="Detter J.C."/>
            <person name="Woyke T."/>
            <person name="Bristow J."/>
            <person name="Eisen J.A."/>
            <person name="Markowitz V."/>
            <person name="Hugenholtz P."/>
            <person name="Klenk H.P."/>
            <person name="Kyrpides N.C."/>
        </authorList>
    </citation>
    <scope>NUCLEOTIDE SEQUENCE [LARGE SCALE GENOMIC DNA]</scope>
    <source>
        <strain evidence="3">DSM 17132 / JCM 16389 / KACC 11308 / NBRC 106382 / 4M15</strain>
    </source>
</reference>
<dbReference type="Pfam" id="PF12867">
    <property type="entry name" value="DinB_2"/>
    <property type="match status" value="1"/>
</dbReference>
<dbReference type="AlphaFoldDB" id="E4RWW1"/>
<dbReference type="HOGENOM" id="CLU_120900_3_0_10"/>
<accession>E4RWW1</accession>
<name>E4RWW1_LEAB4</name>
<dbReference type="KEGG" id="lby:Lbys_1453"/>
<evidence type="ECO:0000259" key="1">
    <source>
        <dbReference type="Pfam" id="PF12867"/>
    </source>
</evidence>
<dbReference type="SUPFAM" id="SSF109854">
    <property type="entry name" value="DinB/YfiT-like putative metalloenzymes"/>
    <property type="match status" value="1"/>
</dbReference>
<evidence type="ECO:0000313" key="3">
    <source>
        <dbReference type="Proteomes" id="UP000007435"/>
    </source>
</evidence>
<proteinExistence type="predicted"/>
<protein>
    <recommendedName>
        <fullName evidence="1">DinB-like domain-containing protein</fullName>
    </recommendedName>
</protein>
<reference key="1">
    <citation type="submission" date="2010-11" db="EMBL/GenBank/DDBJ databases">
        <title>The complete genome of Leadbetterella byssophila DSM 17132.</title>
        <authorList>
            <consortium name="US DOE Joint Genome Institute (JGI-PGF)"/>
            <person name="Lucas S."/>
            <person name="Copeland A."/>
            <person name="Lapidus A."/>
            <person name="Glavina del Rio T."/>
            <person name="Dalin E."/>
            <person name="Tice H."/>
            <person name="Bruce D."/>
            <person name="Goodwin L."/>
            <person name="Pitluck S."/>
            <person name="Kyrpides N."/>
            <person name="Mavromatis K."/>
            <person name="Ivanova N."/>
            <person name="Teshima H."/>
            <person name="Brettin T."/>
            <person name="Detter J.C."/>
            <person name="Han C."/>
            <person name="Tapia R."/>
            <person name="Land M."/>
            <person name="Hauser L."/>
            <person name="Markowitz V."/>
            <person name="Cheng J.-F."/>
            <person name="Hugenholtz P."/>
            <person name="Woyke T."/>
            <person name="Wu D."/>
            <person name="Tindall B."/>
            <person name="Pomrenke H.G."/>
            <person name="Brambilla E."/>
            <person name="Klenk H.-P."/>
            <person name="Eisen J.A."/>
        </authorList>
    </citation>
    <scope>NUCLEOTIDE SEQUENCE [LARGE SCALE GENOMIC DNA]</scope>
    <source>
        <strain>DSM 17132</strain>
    </source>
</reference>